<dbReference type="STRING" id="29172.A0A0D8Y3C9"/>
<dbReference type="SUPFAM" id="SSF101744">
    <property type="entry name" value="Rof/RNase P subunit-like"/>
    <property type="match status" value="1"/>
</dbReference>
<name>A0A0D8Y3C9_DICVI</name>
<comment type="subcellular location">
    <subcellularLocation>
        <location evidence="2">Nucleus</location>
    </subcellularLocation>
</comment>
<dbReference type="Pfam" id="PF01868">
    <property type="entry name" value="RNase_P-MRP_p29"/>
    <property type="match status" value="1"/>
</dbReference>
<dbReference type="GO" id="GO:0000172">
    <property type="term" value="C:ribonuclease MRP complex"/>
    <property type="evidence" value="ECO:0007669"/>
    <property type="project" value="InterPro"/>
</dbReference>
<comment type="function">
    <text evidence="1">Component of ribonuclease P, a ribonucleoprotein complex that generates mature tRNA molecules by cleaving their 5'-ends.</text>
</comment>
<evidence type="ECO:0000256" key="2">
    <source>
        <dbReference type="ARBA" id="ARBA00004123"/>
    </source>
</evidence>
<evidence type="ECO:0000313" key="7">
    <source>
        <dbReference type="Proteomes" id="UP000053766"/>
    </source>
</evidence>
<evidence type="ECO:0000313" key="6">
    <source>
        <dbReference type="EMBL" id="KJH51195.1"/>
    </source>
</evidence>
<gene>
    <name evidence="6" type="ORF">DICVIV_02657</name>
</gene>
<dbReference type="GO" id="GO:0001682">
    <property type="term" value="P:tRNA 5'-leader removal"/>
    <property type="evidence" value="ECO:0007669"/>
    <property type="project" value="InterPro"/>
</dbReference>
<proteinExistence type="inferred from homology"/>
<dbReference type="SMART" id="SM00538">
    <property type="entry name" value="POP4"/>
    <property type="match status" value="1"/>
</dbReference>
<dbReference type="GO" id="GO:0033204">
    <property type="term" value="F:ribonuclease P RNA binding"/>
    <property type="evidence" value="ECO:0007669"/>
    <property type="project" value="InterPro"/>
</dbReference>
<dbReference type="EMBL" id="KN716189">
    <property type="protein sequence ID" value="KJH51195.1"/>
    <property type="molecule type" value="Genomic_DNA"/>
</dbReference>
<keyword evidence="7" id="KW-1185">Reference proteome</keyword>
<reference evidence="6 7" key="1">
    <citation type="submission" date="2013-11" db="EMBL/GenBank/DDBJ databases">
        <title>Draft genome of the bovine lungworm Dictyocaulus viviparus.</title>
        <authorList>
            <person name="Mitreva M."/>
        </authorList>
    </citation>
    <scope>NUCLEOTIDE SEQUENCE [LARGE SCALE GENOMIC DNA]</scope>
    <source>
        <strain evidence="6 7">HannoverDv2000</strain>
    </source>
</reference>
<dbReference type="GO" id="GO:0030677">
    <property type="term" value="C:ribonuclease P complex"/>
    <property type="evidence" value="ECO:0007669"/>
    <property type="project" value="InterPro"/>
</dbReference>
<dbReference type="PANTHER" id="PTHR13348">
    <property type="entry name" value="RIBONUCLEASE P SUBUNIT P29"/>
    <property type="match status" value="1"/>
</dbReference>
<dbReference type="GO" id="GO:0005634">
    <property type="term" value="C:nucleus"/>
    <property type="evidence" value="ECO:0007669"/>
    <property type="project" value="UniProtKB-SubCell"/>
</dbReference>
<dbReference type="GO" id="GO:0006364">
    <property type="term" value="P:rRNA processing"/>
    <property type="evidence" value="ECO:0007669"/>
    <property type="project" value="TreeGrafter"/>
</dbReference>
<evidence type="ECO:0000256" key="3">
    <source>
        <dbReference type="ARBA" id="ARBA00006181"/>
    </source>
</evidence>
<dbReference type="InterPro" id="IPR036980">
    <property type="entry name" value="RNase_P/MRP_Rpp29_sf"/>
</dbReference>
<dbReference type="Gene3D" id="2.30.30.210">
    <property type="entry name" value="Ribonuclease P/MRP, subunit p29"/>
    <property type="match status" value="1"/>
</dbReference>
<sequence length="169" mass="19744">MASEGEVGQLGVIHLDKGFRRKRNPKRFKKTNFTRSALTAEDKKLMKYAHVEPLYKMWCEYYRDLIGDRSKNPDERLLKADYHGALVLVAEAHNTTMIGIVGIIVLETRQTFQLITKEDKYLVIPKQGTVLQFVFDGRIFTLFCDGMRYKPYLRGNKHRSRVALPFFIR</sequence>
<comment type="similarity">
    <text evidence="3">Belongs to the eukaryotic/archaeal RNase P protein component 1 family.</text>
</comment>
<organism evidence="6 7">
    <name type="scientific">Dictyocaulus viviparus</name>
    <name type="common">Bovine lungworm</name>
    <dbReference type="NCBI Taxonomy" id="29172"/>
    <lineage>
        <taxon>Eukaryota</taxon>
        <taxon>Metazoa</taxon>
        <taxon>Ecdysozoa</taxon>
        <taxon>Nematoda</taxon>
        <taxon>Chromadorea</taxon>
        <taxon>Rhabditida</taxon>
        <taxon>Rhabditina</taxon>
        <taxon>Rhabditomorpha</taxon>
        <taxon>Strongyloidea</taxon>
        <taxon>Metastrongylidae</taxon>
        <taxon>Dictyocaulus</taxon>
    </lineage>
</organism>
<evidence type="ECO:0000256" key="5">
    <source>
        <dbReference type="ARBA" id="ARBA00046486"/>
    </source>
</evidence>
<reference evidence="7" key="2">
    <citation type="journal article" date="2016" name="Sci. Rep.">
        <title>Dictyocaulus viviparus genome, variome and transcriptome elucidate lungworm biology and support future intervention.</title>
        <authorList>
            <person name="McNulty S.N."/>
            <person name="Strube C."/>
            <person name="Rosa B.A."/>
            <person name="Martin J.C."/>
            <person name="Tyagi R."/>
            <person name="Choi Y.J."/>
            <person name="Wang Q."/>
            <person name="Hallsworth Pepin K."/>
            <person name="Zhang X."/>
            <person name="Ozersky P."/>
            <person name="Wilson R.K."/>
            <person name="Sternberg P.W."/>
            <person name="Gasser R.B."/>
            <person name="Mitreva M."/>
        </authorList>
    </citation>
    <scope>NUCLEOTIDE SEQUENCE [LARGE SCALE GENOMIC DNA]</scope>
    <source>
        <strain evidence="7">HannoverDv2000</strain>
    </source>
</reference>
<dbReference type="OrthoDB" id="124041at2759"/>
<accession>A0A0D8Y3C9</accession>
<dbReference type="InterPro" id="IPR016848">
    <property type="entry name" value="RNase_P/MRP_Rpp29-subunit"/>
</dbReference>
<protein>
    <recommendedName>
        <fullName evidence="4">Ribonuclease P protein subunit p29</fullName>
    </recommendedName>
</protein>
<dbReference type="PANTHER" id="PTHR13348:SF0">
    <property type="entry name" value="RIBONUCLEASE P PROTEIN SUBUNIT P29"/>
    <property type="match status" value="1"/>
</dbReference>
<dbReference type="AlphaFoldDB" id="A0A0D8Y3C9"/>
<comment type="subunit">
    <text evidence="5">Component of nuclear RNase P and RNase MRP ribonucleoproteins. RNase P consists of a catalytic RNA moiety and 10 different protein chains; POP1, POP4, POP5, POP7, RPP14, RPP21, RPP25, RPP30, RPP38 and RPP40. Within the RNase P complex, POP1, POP7 and RPP25 form the 'finger' subcomplex, POP5, RPP14, RPP40 and homodimeric RPP30 form the 'palm' subcomplex, and RPP21, POP4 and RPP38 form the 'wrist' subcomplex. All subunits of the RNase P complex interact with the catalytic RNA. Several subunits of RNase P are also part of the RNase MRP complex. RNase MRP consists of a catalytic RNA moiety and about 8 protein subunits; POP1, POP7, RPP25, RPP30, RPP38, RPP40 and possibly also POP4 and POP5.</text>
</comment>
<evidence type="ECO:0000256" key="4">
    <source>
        <dbReference type="ARBA" id="ARBA00016225"/>
    </source>
</evidence>
<dbReference type="InterPro" id="IPR023534">
    <property type="entry name" value="Rof/RNase_P-like"/>
</dbReference>
<dbReference type="InterPro" id="IPR002730">
    <property type="entry name" value="Rpp29/RNP1"/>
</dbReference>
<evidence type="ECO:0000256" key="1">
    <source>
        <dbReference type="ARBA" id="ARBA00002435"/>
    </source>
</evidence>
<dbReference type="Proteomes" id="UP000053766">
    <property type="component" value="Unassembled WGS sequence"/>
</dbReference>